<dbReference type="PANTHER" id="PTHR43383:SF2">
    <property type="entry name" value="AMIDOHYDROLASE 2 FAMILY PROTEIN"/>
    <property type="match status" value="1"/>
</dbReference>
<feature type="domain" description="Reverse transcriptase Ty1/copia-type" evidence="1">
    <location>
        <begin position="164"/>
        <end position="405"/>
    </location>
</feature>
<dbReference type="Pfam" id="PF07727">
    <property type="entry name" value="RVT_2"/>
    <property type="match status" value="1"/>
</dbReference>
<dbReference type="Proteomes" id="UP001417504">
    <property type="component" value="Unassembled WGS sequence"/>
</dbReference>
<comment type="caution">
    <text evidence="2">The sequence shown here is derived from an EMBL/GenBank/DDBJ whole genome shotgun (WGS) entry which is preliminary data.</text>
</comment>
<reference evidence="2 3" key="1">
    <citation type="submission" date="2024-01" db="EMBL/GenBank/DDBJ databases">
        <title>Genome assemblies of Stephania.</title>
        <authorList>
            <person name="Yang L."/>
        </authorList>
    </citation>
    <scope>NUCLEOTIDE SEQUENCE [LARGE SCALE GENOMIC DNA]</scope>
    <source>
        <strain evidence="2">QJT</strain>
        <tissue evidence="2">Leaf</tissue>
    </source>
</reference>
<dbReference type="InterPro" id="IPR013103">
    <property type="entry name" value="RVT_2"/>
</dbReference>
<dbReference type="SUPFAM" id="SSF56672">
    <property type="entry name" value="DNA/RNA polymerases"/>
    <property type="match status" value="1"/>
</dbReference>
<evidence type="ECO:0000313" key="2">
    <source>
        <dbReference type="EMBL" id="KAK9146703.1"/>
    </source>
</evidence>
<proteinExistence type="predicted"/>
<evidence type="ECO:0000259" key="1">
    <source>
        <dbReference type="Pfam" id="PF07727"/>
    </source>
</evidence>
<dbReference type="AlphaFoldDB" id="A0AAP0K7U5"/>
<organism evidence="2 3">
    <name type="scientific">Stephania japonica</name>
    <dbReference type="NCBI Taxonomy" id="461633"/>
    <lineage>
        <taxon>Eukaryota</taxon>
        <taxon>Viridiplantae</taxon>
        <taxon>Streptophyta</taxon>
        <taxon>Embryophyta</taxon>
        <taxon>Tracheophyta</taxon>
        <taxon>Spermatophyta</taxon>
        <taxon>Magnoliopsida</taxon>
        <taxon>Ranunculales</taxon>
        <taxon>Menispermaceae</taxon>
        <taxon>Menispermoideae</taxon>
        <taxon>Cissampelideae</taxon>
        <taxon>Stephania</taxon>
    </lineage>
</organism>
<dbReference type="InterPro" id="IPR043502">
    <property type="entry name" value="DNA/RNA_pol_sf"/>
</dbReference>
<dbReference type="PANTHER" id="PTHR43383">
    <property type="entry name" value="NODULIN 6"/>
    <property type="match status" value="1"/>
</dbReference>
<protein>
    <recommendedName>
        <fullName evidence="1">Reverse transcriptase Ty1/copia-type domain-containing protein</fullName>
    </recommendedName>
</protein>
<sequence length="438" mass="49490">MDVVEEDSPSYSDMQANIVVMIQQGIEKFFKEKWVISEGSSSYMNMAHLKDFEAIPPDLPAASSDTSSLPVVRRKSSRVTRPPGWLQDFVTTTNPSANVLDVQDPVTGFPPTYPFVVSTDINGHYLAFLATISGVKEPSTFAQAQQDPQWVEPMHKELQALESNGTWEITDLPKGKRAFGSKWVYKVKLHPYGSLDRCKARLLAKGYNQIEGVDFTESFSPVATIVTVRLLLALAAAREWNLHQLDVNNAFLHGYLSKDVYMKPPKGYNKASPTQVCKLKRSIYVLKQASRQWNIEFTSQLQFYGFIQSPHDPCLFLYIKGSVFLALLVYVDDVLLTGSSLDEIQLVKAFLDHHFSIKDIGQARYFLRLELARSSSELYVNQRKYVLDLLHEAGFTECKSVATPLPHDCRLDDSDSPLLSDPDKFRRLVGRLLYLGFT</sequence>
<accession>A0AAP0K7U5</accession>
<evidence type="ECO:0000313" key="3">
    <source>
        <dbReference type="Proteomes" id="UP001417504"/>
    </source>
</evidence>
<dbReference type="EMBL" id="JBBNAE010000002">
    <property type="protein sequence ID" value="KAK9146703.1"/>
    <property type="molecule type" value="Genomic_DNA"/>
</dbReference>
<keyword evidence="3" id="KW-1185">Reference proteome</keyword>
<name>A0AAP0K7U5_9MAGN</name>
<gene>
    <name evidence="2" type="ORF">Sjap_006606</name>
</gene>